<evidence type="ECO:0000256" key="1">
    <source>
        <dbReference type="SAM" id="SignalP"/>
    </source>
</evidence>
<organism evidence="3">
    <name type="scientific">Oceaniferula spumae</name>
    <dbReference type="NCBI Taxonomy" id="2979115"/>
    <lineage>
        <taxon>Bacteria</taxon>
        <taxon>Pseudomonadati</taxon>
        <taxon>Verrucomicrobiota</taxon>
        <taxon>Verrucomicrobiia</taxon>
        <taxon>Verrucomicrobiales</taxon>
        <taxon>Verrucomicrobiaceae</taxon>
        <taxon>Oceaniferula</taxon>
    </lineage>
</organism>
<accession>A0AAT9FQK7</accession>
<protein>
    <recommendedName>
        <fullName evidence="2">Ice-binding protein C-terminal domain-containing protein</fullName>
    </recommendedName>
</protein>
<dbReference type="InterPro" id="IPR013424">
    <property type="entry name" value="Ice-binding_C"/>
</dbReference>
<sequence>MKHMKTLSLLSISLFAAGSASAATVVWDFNTFNGVSAVGPTTGSITAAPDFNDFGSGVTITGFTLAANAGQNAFRANEAQTGVREPNPSASITVTIDNTVSVDLSTLAFTYGFDNNTGNNALTPQYSLSFSQGSGTNASGSLPTSTSASYIESTAVTSTLSGLTGLTNTAVTFTWTFDSAEDRNNDLDRRHFMDDITLTGTVTAIPEPSSSALLGLGMTALLLRRRR</sequence>
<feature type="signal peptide" evidence="1">
    <location>
        <begin position="1"/>
        <end position="22"/>
    </location>
</feature>
<dbReference type="AlphaFoldDB" id="A0AAT9FQK7"/>
<dbReference type="EMBL" id="AP026866">
    <property type="protein sequence ID" value="BDS08289.1"/>
    <property type="molecule type" value="Genomic_DNA"/>
</dbReference>
<feature type="domain" description="Ice-binding protein C-terminal" evidence="2">
    <location>
        <begin position="204"/>
        <end position="226"/>
    </location>
</feature>
<dbReference type="Pfam" id="PF07589">
    <property type="entry name" value="PEP-CTERM"/>
    <property type="match status" value="1"/>
</dbReference>
<proteinExistence type="predicted"/>
<feature type="chain" id="PRO_5043591265" description="Ice-binding protein C-terminal domain-containing protein" evidence="1">
    <location>
        <begin position="23"/>
        <end position="227"/>
    </location>
</feature>
<reference evidence="3" key="1">
    <citation type="submission" date="2024-07" db="EMBL/GenBank/DDBJ databases">
        <title>Complete genome sequence of Verrucomicrobiaceae bacterium NT6N.</title>
        <authorList>
            <person name="Huang C."/>
            <person name="Takami H."/>
            <person name="Hamasaki K."/>
        </authorList>
    </citation>
    <scope>NUCLEOTIDE SEQUENCE</scope>
    <source>
        <strain evidence="3">NT6N</strain>
    </source>
</reference>
<gene>
    <name evidence="3" type="ORF">NT6N_33290</name>
</gene>
<dbReference type="NCBIfam" id="TIGR02595">
    <property type="entry name" value="PEP_CTERM"/>
    <property type="match status" value="1"/>
</dbReference>
<name>A0AAT9FQK7_9BACT</name>
<evidence type="ECO:0000313" key="3">
    <source>
        <dbReference type="EMBL" id="BDS08289.1"/>
    </source>
</evidence>
<keyword evidence="1" id="KW-0732">Signal</keyword>
<dbReference type="KEGG" id="osu:NT6N_33290"/>
<evidence type="ECO:0000259" key="2">
    <source>
        <dbReference type="Pfam" id="PF07589"/>
    </source>
</evidence>